<reference evidence="6 7" key="1">
    <citation type="submission" date="2020-01" db="EMBL/GenBank/DDBJ databases">
        <title>Genome analysis of Anaerocolumna sp. CBA3638.</title>
        <authorList>
            <person name="Kim J."/>
            <person name="Roh S.W."/>
        </authorList>
    </citation>
    <scope>NUCLEOTIDE SEQUENCE [LARGE SCALE GENOMIC DNA]</scope>
    <source>
        <strain evidence="6 7">CBA3638</strain>
    </source>
</reference>
<keyword evidence="3" id="KW-0238">DNA-binding</keyword>
<dbReference type="PROSITE" id="PS00717">
    <property type="entry name" value="SIGMA54_1"/>
    <property type="match status" value="1"/>
</dbReference>
<dbReference type="PROSITE" id="PS00356">
    <property type="entry name" value="HTH_LACI_1"/>
    <property type="match status" value="1"/>
</dbReference>
<keyword evidence="4" id="KW-0804">Transcription</keyword>
<dbReference type="PANTHER" id="PTHR30146:SF148">
    <property type="entry name" value="HTH-TYPE TRANSCRIPTIONAL REPRESSOR PURR-RELATED"/>
    <property type="match status" value="1"/>
</dbReference>
<dbReference type="Pfam" id="PF00356">
    <property type="entry name" value="LacI"/>
    <property type="match status" value="1"/>
</dbReference>
<dbReference type="CDD" id="cd06267">
    <property type="entry name" value="PBP1_LacI_sugar_binding-like"/>
    <property type="match status" value="1"/>
</dbReference>
<keyword evidence="7" id="KW-1185">Reference proteome</keyword>
<dbReference type="InterPro" id="IPR010982">
    <property type="entry name" value="Lambda_DNA-bd_dom_sf"/>
</dbReference>
<evidence type="ECO:0000256" key="3">
    <source>
        <dbReference type="ARBA" id="ARBA00023125"/>
    </source>
</evidence>
<keyword evidence="2" id="KW-0805">Transcription regulation</keyword>
<name>A0A6P1TP14_9FIRM</name>
<dbReference type="InterPro" id="IPR000843">
    <property type="entry name" value="HTH_LacI"/>
</dbReference>
<dbReference type="InterPro" id="IPR046335">
    <property type="entry name" value="LacI/GalR-like_sensor"/>
</dbReference>
<evidence type="ECO:0000256" key="1">
    <source>
        <dbReference type="ARBA" id="ARBA00022491"/>
    </source>
</evidence>
<dbReference type="SUPFAM" id="SSF47413">
    <property type="entry name" value="lambda repressor-like DNA-binding domains"/>
    <property type="match status" value="1"/>
</dbReference>
<dbReference type="Pfam" id="PF13377">
    <property type="entry name" value="Peripla_BP_3"/>
    <property type="match status" value="1"/>
</dbReference>
<keyword evidence="1" id="KW-0678">Repressor</keyword>
<dbReference type="Gene3D" id="1.10.260.40">
    <property type="entry name" value="lambda repressor-like DNA-binding domains"/>
    <property type="match status" value="1"/>
</dbReference>
<dbReference type="EMBL" id="CP048000">
    <property type="protein sequence ID" value="QHQ62183.1"/>
    <property type="molecule type" value="Genomic_DNA"/>
</dbReference>
<dbReference type="RefSeq" id="WP_161839008.1">
    <property type="nucleotide sequence ID" value="NZ_CP048000.1"/>
</dbReference>
<accession>A0A6P1TP14</accession>
<evidence type="ECO:0000259" key="5">
    <source>
        <dbReference type="PROSITE" id="PS50932"/>
    </source>
</evidence>
<gene>
    <name evidence="6" type="ORF">Ana3638_16500</name>
</gene>
<dbReference type="SUPFAM" id="SSF53822">
    <property type="entry name" value="Periplasmic binding protein-like I"/>
    <property type="match status" value="1"/>
</dbReference>
<dbReference type="PANTHER" id="PTHR30146">
    <property type="entry name" value="LACI-RELATED TRANSCRIPTIONAL REPRESSOR"/>
    <property type="match status" value="1"/>
</dbReference>
<dbReference type="InterPro" id="IPR000394">
    <property type="entry name" value="RNA_pol_sigma_54"/>
</dbReference>
<feature type="domain" description="HTH lacI-type" evidence="5">
    <location>
        <begin position="3"/>
        <end position="57"/>
    </location>
</feature>
<dbReference type="GO" id="GO:0000976">
    <property type="term" value="F:transcription cis-regulatory region binding"/>
    <property type="evidence" value="ECO:0007669"/>
    <property type="project" value="TreeGrafter"/>
</dbReference>
<dbReference type="InterPro" id="IPR028082">
    <property type="entry name" value="Peripla_BP_I"/>
</dbReference>
<sequence>MPVTIKDIAKEVGVSYSTVSRALSGELGAGSKTKEKILEAADRLGYTPNQNAINLKLAKSYTIGLYFSNIGSMSSPFILHDIVKSVYNTIDNSYNVVVKGIDRHKPGTLSSAKYDGLLILSQKPEDDEFIEEAFEKKIPLVVFNRAVYHNVANLLTDEAKGEMEAMEYLIRNGHKKIGIIEGIPTLASTRARHRGWRQAFLNHNLDINSVPIVTGDYRIKSGYHAGKELLKHDLTAILSFNDEMAFGAAKAMEEAGLKIPEDISIVGFDNIVWLCNTVFPLTTVERNMGMIAAKATELLFELIEDRSKSIGKVYLDTKLIIRNTVKNILDM</sequence>
<dbReference type="CDD" id="cd01392">
    <property type="entry name" value="HTH_LacI"/>
    <property type="match status" value="1"/>
</dbReference>
<organism evidence="6 7">
    <name type="scientific">Anaerocolumna sedimenticola</name>
    <dbReference type="NCBI Taxonomy" id="2696063"/>
    <lineage>
        <taxon>Bacteria</taxon>
        <taxon>Bacillati</taxon>
        <taxon>Bacillota</taxon>
        <taxon>Clostridia</taxon>
        <taxon>Lachnospirales</taxon>
        <taxon>Lachnospiraceae</taxon>
        <taxon>Anaerocolumna</taxon>
    </lineage>
</organism>
<dbReference type="KEGG" id="anr:Ana3638_16500"/>
<dbReference type="AlphaFoldDB" id="A0A6P1TP14"/>
<dbReference type="GO" id="GO:0001216">
    <property type="term" value="F:DNA-binding transcription activator activity"/>
    <property type="evidence" value="ECO:0007669"/>
    <property type="project" value="InterPro"/>
</dbReference>
<evidence type="ECO:0000256" key="4">
    <source>
        <dbReference type="ARBA" id="ARBA00023163"/>
    </source>
</evidence>
<protein>
    <submittedName>
        <fullName evidence="6">Substrate-binding domain-containing protein</fullName>
    </submittedName>
</protein>
<dbReference type="Gene3D" id="3.40.50.2300">
    <property type="match status" value="2"/>
</dbReference>
<dbReference type="SMART" id="SM00354">
    <property type="entry name" value="HTH_LACI"/>
    <property type="match status" value="1"/>
</dbReference>
<evidence type="ECO:0000313" key="7">
    <source>
        <dbReference type="Proteomes" id="UP000464314"/>
    </source>
</evidence>
<evidence type="ECO:0000256" key="2">
    <source>
        <dbReference type="ARBA" id="ARBA00023015"/>
    </source>
</evidence>
<evidence type="ECO:0000313" key="6">
    <source>
        <dbReference type="EMBL" id="QHQ62183.1"/>
    </source>
</evidence>
<proteinExistence type="predicted"/>
<dbReference type="Proteomes" id="UP000464314">
    <property type="component" value="Chromosome"/>
</dbReference>
<dbReference type="PROSITE" id="PS50932">
    <property type="entry name" value="HTH_LACI_2"/>
    <property type="match status" value="1"/>
</dbReference>
<dbReference type="GO" id="GO:0016987">
    <property type="term" value="F:sigma factor activity"/>
    <property type="evidence" value="ECO:0007669"/>
    <property type="project" value="InterPro"/>
</dbReference>